<keyword evidence="12" id="KW-1185">Reference proteome</keyword>
<evidence type="ECO:0000256" key="8">
    <source>
        <dbReference type="RuleBase" id="RU362041"/>
    </source>
</evidence>
<dbReference type="AlphaFoldDB" id="A0A9P6QEY9"/>
<accession>A0A9P6QEY9</accession>
<dbReference type="EC" id="3.4.21.-" evidence="8"/>
<dbReference type="InterPro" id="IPR036286">
    <property type="entry name" value="LexA/Signal_pep-like_sf"/>
</dbReference>
<evidence type="ECO:0000256" key="3">
    <source>
        <dbReference type="ARBA" id="ARBA00022801"/>
    </source>
</evidence>
<dbReference type="Pfam" id="PF10502">
    <property type="entry name" value="Peptidase_S26"/>
    <property type="match status" value="2"/>
</dbReference>
<keyword evidence="2 8" id="KW-0999">Mitochondrion inner membrane</keyword>
<comment type="caution">
    <text evidence="11">The sequence shown here is derived from an EMBL/GenBank/DDBJ whole genome shotgun (WGS) entry which is preliminary data.</text>
</comment>
<comment type="subcellular location">
    <subcellularLocation>
        <location evidence="1 8">Mitochondrion inner membrane</location>
    </subcellularLocation>
</comment>
<evidence type="ECO:0000256" key="7">
    <source>
        <dbReference type="PIRSR" id="PIRSR600223-1"/>
    </source>
</evidence>
<reference evidence="11" key="1">
    <citation type="journal article" date="2020" name="Fungal Divers.">
        <title>Resolving the Mortierellaceae phylogeny through synthesis of multi-gene phylogenetics and phylogenomics.</title>
        <authorList>
            <person name="Vandepol N."/>
            <person name="Liber J."/>
            <person name="Desiro A."/>
            <person name="Na H."/>
            <person name="Kennedy M."/>
            <person name="Barry K."/>
            <person name="Grigoriev I.V."/>
            <person name="Miller A.N."/>
            <person name="O'Donnell K."/>
            <person name="Stajich J.E."/>
            <person name="Bonito G."/>
        </authorList>
    </citation>
    <scope>NUCLEOTIDE SEQUENCE</scope>
    <source>
        <strain evidence="11">BC1065</strain>
    </source>
</reference>
<dbReference type="NCBIfam" id="TIGR02227">
    <property type="entry name" value="sigpep_I_bact"/>
    <property type="match status" value="1"/>
</dbReference>
<evidence type="ECO:0000256" key="6">
    <source>
        <dbReference type="ARBA" id="ARBA00038445"/>
    </source>
</evidence>
<keyword evidence="8" id="KW-0645">Protease</keyword>
<dbReference type="GO" id="GO:0042720">
    <property type="term" value="C:mitochondrial inner membrane peptidase complex"/>
    <property type="evidence" value="ECO:0007669"/>
    <property type="project" value="TreeGrafter"/>
</dbReference>
<gene>
    <name evidence="11" type="ORF">DFQ27_009783</name>
</gene>
<evidence type="ECO:0000313" key="11">
    <source>
        <dbReference type="EMBL" id="KAG0266407.1"/>
    </source>
</evidence>
<feature type="signal peptide" evidence="9">
    <location>
        <begin position="1"/>
        <end position="21"/>
    </location>
</feature>
<dbReference type="PANTHER" id="PTHR12383:SF16">
    <property type="entry name" value="MITOCHONDRIAL INNER MEMBRANE PROTEASE SUBUNIT 1"/>
    <property type="match status" value="1"/>
</dbReference>
<dbReference type="CDD" id="cd06530">
    <property type="entry name" value="S26_SPase_I"/>
    <property type="match status" value="1"/>
</dbReference>
<keyword evidence="3 8" id="KW-0378">Hydrolase</keyword>
<dbReference type="PRINTS" id="PR00727">
    <property type="entry name" value="LEADERPTASE"/>
</dbReference>
<keyword evidence="5" id="KW-0472">Membrane</keyword>
<proteinExistence type="inferred from homology"/>
<evidence type="ECO:0000256" key="1">
    <source>
        <dbReference type="ARBA" id="ARBA00004273"/>
    </source>
</evidence>
<protein>
    <recommendedName>
        <fullName evidence="8">Mitochondrial inner membrane protease subunit</fullName>
        <ecNumber evidence="8">3.4.21.-</ecNumber>
    </recommendedName>
</protein>
<dbReference type="EMBL" id="JAAAJB010000094">
    <property type="protein sequence ID" value="KAG0266407.1"/>
    <property type="molecule type" value="Genomic_DNA"/>
</dbReference>
<evidence type="ECO:0000256" key="5">
    <source>
        <dbReference type="ARBA" id="ARBA00023136"/>
    </source>
</evidence>
<feature type="chain" id="PRO_5040438011" description="Mitochondrial inner membrane protease subunit" evidence="9">
    <location>
        <begin position="22"/>
        <end position="162"/>
    </location>
</feature>
<name>A0A9P6QEY9_9FUNG</name>
<comment type="similarity">
    <text evidence="6">Belongs to the peptidase S26 family. IMP1 subfamily.</text>
</comment>
<dbReference type="OrthoDB" id="308440at2759"/>
<evidence type="ECO:0000256" key="4">
    <source>
        <dbReference type="ARBA" id="ARBA00023128"/>
    </source>
</evidence>
<evidence type="ECO:0000313" key="12">
    <source>
        <dbReference type="Proteomes" id="UP000807716"/>
    </source>
</evidence>
<feature type="domain" description="Peptidase S26" evidence="10">
    <location>
        <begin position="103"/>
        <end position="144"/>
    </location>
</feature>
<feature type="active site" evidence="7">
    <location>
        <position position="83"/>
    </location>
</feature>
<keyword evidence="9" id="KW-0732">Signal</keyword>
<dbReference type="PANTHER" id="PTHR12383">
    <property type="entry name" value="PROTEASE FAMILY S26 MITOCHONDRIAL INNER MEMBRANE PROTEASE-RELATED"/>
    <property type="match status" value="1"/>
</dbReference>
<evidence type="ECO:0000256" key="2">
    <source>
        <dbReference type="ARBA" id="ARBA00022792"/>
    </source>
</evidence>
<dbReference type="Gene3D" id="2.10.109.10">
    <property type="entry name" value="Umud Fragment, subunit A"/>
    <property type="match status" value="1"/>
</dbReference>
<feature type="domain" description="Peptidase S26" evidence="10">
    <location>
        <begin position="23"/>
        <end position="96"/>
    </location>
</feature>
<feature type="active site" evidence="7">
    <location>
        <position position="39"/>
    </location>
</feature>
<dbReference type="Proteomes" id="UP000807716">
    <property type="component" value="Unassembled WGS sequence"/>
</dbReference>
<evidence type="ECO:0000259" key="10">
    <source>
        <dbReference type="Pfam" id="PF10502"/>
    </source>
</evidence>
<dbReference type="GO" id="GO:0006465">
    <property type="term" value="P:signal peptide processing"/>
    <property type="evidence" value="ECO:0007669"/>
    <property type="project" value="InterPro"/>
</dbReference>
<dbReference type="InterPro" id="IPR019533">
    <property type="entry name" value="Peptidase_S26"/>
</dbReference>
<dbReference type="PROSITE" id="PS00760">
    <property type="entry name" value="SPASE_I_2"/>
    <property type="match status" value="1"/>
</dbReference>
<dbReference type="InterPro" id="IPR000223">
    <property type="entry name" value="Pept_S26A_signal_pept_1"/>
</dbReference>
<sequence>MSFFFSRFLRNSAIVLQVACGYQVFNDYVAEWTFCSGPSMLPTLNVTGDLVVFERLTTRFSEFKTGDVVVAVSPFDPTKSICKRVIGVPGDKVCIDPVSEHRQYITVPPGHFWLTGDNLKHSLDSREYGPVAAGLVLGKVVARLYPNRKWIRNNLEKIEEFA</sequence>
<evidence type="ECO:0000256" key="9">
    <source>
        <dbReference type="SAM" id="SignalP"/>
    </source>
</evidence>
<organism evidence="11 12">
    <name type="scientific">Actinomortierella ambigua</name>
    <dbReference type="NCBI Taxonomy" id="1343610"/>
    <lineage>
        <taxon>Eukaryota</taxon>
        <taxon>Fungi</taxon>
        <taxon>Fungi incertae sedis</taxon>
        <taxon>Mucoromycota</taxon>
        <taxon>Mortierellomycotina</taxon>
        <taxon>Mortierellomycetes</taxon>
        <taxon>Mortierellales</taxon>
        <taxon>Mortierellaceae</taxon>
        <taxon>Actinomortierella</taxon>
    </lineage>
</organism>
<keyword evidence="4 8" id="KW-0496">Mitochondrion</keyword>
<dbReference type="GO" id="GO:0004252">
    <property type="term" value="F:serine-type endopeptidase activity"/>
    <property type="evidence" value="ECO:0007669"/>
    <property type="project" value="InterPro"/>
</dbReference>
<dbReference type="GO" id="GO:0006627">
    <property type="term" value="P:protein processing involved in protein targeting to mitochondrion"/>
    <property type="evidence" value="ECO:0007669"/>
    <property type="project" value="TreeGrafter"/>
</dbReference>
<dbReference type="InterPro" id="IPR019757">
    <property type="entry name" value="Pept_S26A_signal_pept_1_Lys-AS"/>
</dbReference>
<dbReference type="InterPro" id="IPR052064">
    <property type="entry name" value="Mito_IMP1_subunit"/>
</dbReference>
<dbReference type="SUPFAM" id="SSF51306">
    <property type="entry name" value="LexA/Signal peptidase"/>
    <property type="match status" value="1"/>
</dbReference>